<sequence>MNFVISTSAVIDVSHPQVPATGTRVPFALAAAGVGTGARAQDPLFFEEVPAPVASTWVQGAISSAKIMGHNLHTVLIINKETHIIGVIFINCVNLLLSINISFFIFL</sequence>
<accession>A0A2N5VYC5</accession>
<dbReference type="EMBL" id="PGCJ01000038">
    <property type="protein sequence ID" value="PLW54988.1"/>
    <property type="molecule type" value="Genomic_DNA"/>
</dbReference>
<comment type="caution">
    <text evidence="2">The sequence shown here is derived from an EMBL/GenBank/DDBJ whole genome shotgun (WGS) entry which is preliminary data.</text>
</comment>
<evidence type="ECO:0000313" key="2">
    <source>
        <dbReference type="EMBL" id="PLW54988.1"/>
    </source>
</evidence>
<evidence type="ECO:0000256" key="1">
    <source>
        <dbReference type="SAM" id="Phobius"/>
    </source>
</evidence>
<feature type="transmembrane region" description="Helical" evidence="1">
    <location>
        <begin position="84"/>
        <end position="106"/>
    </location>
</feature>
<keyword evidence="1" id="KW-1133">Transmembrane helix</keyword>
<keyword evidence="1" id="KW-0812">Transmembrane</keyword>
<dbReference type="Proteomes" id="UP000235388">
    <property type="component" value="Unassembled WGS sequence"/>
</dbReference>
<keyword evidence="1" id="KW-0472">Membrane</keyword>
<proteinExistence type="predicted"/>
<organism evidence="2 3">
    <name type="scientific">Puccinia coronata f. sp. avenae</name>
    <dbReference type="NCBI Taxonomy" id="200324"/>
    <lineage>
        <taxon>Eukaryota</taxon>
        <taxon>Fungi</taxon>
        <taxon>Dikarya</taxon>
        <taxon>Basidiomycota</taxon>
        <taxon>Pucciniomycotina</taxon>
        <taxon>Pucciniomycetes</taxon>
        <taxon>Pucciniales</taxon>
        <taxon>Pucciniaceae</taxon>
        <taxon>Puccinia</taxon>
    </lineage>
</organism>
<name>A0A2N5VYC5_9BASI</name>
<evidence type="ECO:0000313" key="3">
    <source>
        <dbReference type="Proteomes" id="UP000235388"/>
    </source>
</evidence>
<dbReference type="AlphaFoldDB" id="A0A2N5VYC5"/>
<gene>
    <name evidence="2" type="ORF">PCANC_02686</name>
</gene>
<reference evidence="2 3" key="1">
    <citation type="submission" date="2017-11" db="EMBL/GenBank/DDBJ databases">
        <title>De novo assembly and phasing of dikaryotic genomes from two isolates of Puccinia coronata f. sp. avenae, the causal agent of oat crown rust.</title>
        <authorList>
            <person name="Miller M.E."/>
            <person name="Zhang Y."/>
            <person name="Omidvar V."/>
            <person name="Sperschneider J."/>
            <person name="Schwessinger B."/>
            <person name="Raley C."/>
            <person name="Palmer J.M."/>
            <person name="Garnica D."/>
            <person name="Upadhyaya N."/>
            <person name="Rathjen J."/>
            <person name="Taylor J.M."/>
            <person name="Park R.F."/>
            <person name="Dodds P.N."/>
            <person name="Hirsch C.D."/>
            <person name="Kianian S.F."/>
            <person name="Figueroa M."/>
        </authorList>
    </citation>
    <scope>NUCLEOTIDE SEQUENCE [LARGE SCALE GENOMIC DNA]</scope>
    <source>
        <strain evidence="2">12NC29</strain>
    </source>
</reference>
<protein>
    <submittedName>
        <fullName evidence="2">Uncharacterized protein</fullName>
    </submittedName>
</protein>
<keyword evidence="3" id="KW-1185">Reference proteome</keyword>